<keyword evidence="2" id="KW-1185">Reference proteome</keyword>
<evidence type="ECO:0000313" key="1">
    <source>
        <dbReference type="EMBL" id="KAK5964328.1"/>
    </source>
</evidence>
<reference evidence="1 2" key="1">
    <citation type="submission" date="2019-10" db="EMBL/GenBank/DDBJ databases">
        <title>Assembly and Annotation for the nematode Trichostrongylus colubriformis.</title>
        <authorList>
            <person name="Martin J."/>
        </authorList>
    </citation>
    <scope>NUCLEOTIDE SEQUENCE [LARGE SCALE GENOMIC DNA]</scope>
    <source>
        <strain evidence="1">G859</strain>
        <tissue evidence="1">Whole worm</tissue>
    </source>
</reference>
<gene>
    <name evidence="1" type="ORF">GCK32_017867</name>
</gene>
<accession>A0AAN8FI24</accession>
<name>A0AAN8FI24_TRICO</name>
<organism evidence="1 2">
    <name type="scientific">Trichostrongylus colubriformis</name>
    <name type="common">Black scour worm</name>
    <dbReference type="NCBI Taxonomy" id="6319"/>
    <lineage>
        <taxon>Eukaryota</taxon>
        <taxon>Metazoa</taxon>
        <taxon>Ecdysozoa</taxon>
        <taxon>Nematoda</taxon>
        <taxon>Chromadorea</taxon>
        <taxon>Rhabditida</taxon>
        <taxon>Rhabditina</taxon>
        <taxon>Rhabditomorpha</taxon>
        <taxon>Strongyloidea</taxon>
        <taxon>Trichostrongylidae</taxon>
        <taxon>Trichostrongylus</taxon>
    </lineage>
</organism>
<proteinExistence type="predicted"/>
<dbReference type="AlphaFoldDB" id="A0AAN8FI24"/>
<protein>
    <submittedName>
        <fullName evidence="1">Uncharacterized protein</fullName>
    </submittedName>
</protein>
<dbReference type="Proteomes" id="UP001331761">
    <property type="component" value="Unassembled WGS sequence"/>
</dbReference>
<evidence type="ECO:0000313" key="2">
    <source>
        <dbReference type="Proteomes" id="UP001331761"/>
    </source>
</evidence>
<sequence length="146" mass="17206">MKNINALQLNLTCQKQRFRSQVMAISRQPASSRYGGLLPRQKCPCVGMLRSPLVMSSLMKLVTIHQQSHLQQNLENLSFGKELKNRLRWTFHNTLLPPFNFMQNRVHWRTFFLSSMLRLIYTILSKSSFHQLFELRPSLMQAQRKS</sequence>
<comment type="caution">
    <text evidence="1">The sequence shown here is derived from an EMBL/GenBank/DDBJ whole genome shotgun (WGS) entry which is preliminary data.</text>
</comment>
<dbReference type="EMBL" id="WIXE01025945">
    <property type="protein sequence ID" value="KAK5964328.1"/>
    <property type="molecule type" value="Genomic_DNA"/>
</dbReference>